<comment type="catalytic activity">
    <reaction evidence="9 10 11">
        <text>adenosine(37) in tRNA + dimethylallyl diphosphate = N(6)-dimethylallyladenosine(37) in tRNA + diphosphate</text>
        <dbReference type="Rhea" id="RHEA:26482"/>
        <dbReference type="Rhea" id="RHEA-COMP:10162"/>
        <dbReference type="Rhea" id="RHEA-COMP:10375"/>
        <dbReference type="ChEBI" id="CHEBI:33019"/>
        <dbReference type="ChEBI" id="CHEBI:57623"/>
        <dbReference type="ChEBI" id="CHEBI:74411"/>
        <dbReference type="ChEBI" id="CHEBI:74415"/>
        <dbReference type="EC" id="2.5.1.75"/>
    </reaction>
</comment>
<sequence length="258" mass="30842">MLLAEIFNTEILSCDARQFYREISIGTAAPNRQILDNIQHHFIGHLTIWSRYSVGDYQKDAFKKLNELFTRLPIVLIVGGSGLYGKVITSGIDYLPFISKEESRDLHIKISFQEDLKKKFFEPSNYHRFLRSLEVLKYSNRYFSSYHNITKNHYFYLMKIGLNFSRDDLYDRINHRIESMLKFGFLEEAQECYYYRNLNALQTIAYNDIFNYFDGKISIEKAIEEIKKNTRRYAKRQVTWYKKKKNCNGSFLIRKMKL</sequence>
<dbReference type="PATRIC" id="fig|1133592.3.peg.72"/>
<keyword evidence="7 10" id="KW-0067">ATP-binding</keyword>
<evidence type="ECO:0000256" key="9">
    <source>
        <dbReference type="ARBA" id="ARBA00049563"/>
    </source>
</evidence>
<dbReference type="EMBL" id="CP003263">
    <property type="protein sequence ID" value="AGC66852.1"/>
    <property type="molecule type" value="Genomic_DNA"/>
</dbReference>
<evidence type="ECO:0000256" key="7">
    <source>
        <dbReference type="ARBA" id="ARBA00022840"/>
    </source>
</evidence>
<proteinExistence type="inferred from homology"/>
<evidence type="ECO:0000256" key="6">
    <source>
        <dbReference type="ARBA" id="ARBA00022741"/>
    </source>
</evidence>
<reference evidence="14 15" key="1">
    <citation type="journal article" date="2013" name="Environ. Microbiol.">
        <title>The nutrient supplying capabilities of Uzinura, an endosymbiont of armoured scale insects.</title>
        <authorList>
            <person name="Sabree Z.L."/>
            <person name="Huang C.Y."/>
            <person name="Okusu A."/>
            <person name="Moran N.A."/>
            <person name="Normark B.B."/>
        </authorList>
    </citation>
    <scope>NUCLEOTIDE SEQUENCE [LARGE SCALE GENOMIC DNA]</scope>
    <source>
        <strain evidence="14 15">ASNER</strain>
    </source>
</reference>
<dbReference type="GO" id="GO:0006400">
    <property type="term" value="P:tRNA modification"/>
    <property type="evidence" value="ECO:0007669"/>
    <property type="project" value="TreeGrafter"/>
</dbReference>
<dbReference type="PANTHER" id="PTHR11088">
    <property type="entry name" value="TRNA DIMETHYLALLYLTRANSFERASE"/>
    <property type="match status" value="1"/>
</dbReference>
<dbReference type="OrthoDB" id="9776390at2"/>
<keyword evidence="5 10" id="KW-0819">tRNA processing</keyword>
<dbReference type="InterPro" id="IPR039657">
    <property type="entry name" value="Dimethylallyltransferase"/>
</dbReference>
<gene>
    <name evidence="10 14" type="primary">miaA</name>
    <name evidence="14" type="ORF">ASNER_079</name>
</gene>
<dbReference type="InterPro" id="IPR027417">
    <property type="entry name" value="P-loop_NTPase"/>
</dbReference>
<comment type="function">
    <text evidence="2 10 12">Catalyzes the transfer of a dimethylallyl group onto the adenine at position 37 in tRNAs that read codons beginning with uridine, leading to the formation of N6-(dimethylallyl)adenosine (i(6)A).</text>
</comment>
<evidence type="ECO:0000256" key="13">
    <source>
        <dbReference type="RuleBase" id="RU003785"/>
    </source>
</evidence>
<evidence type="ECO:0000256" key="8">
    <source>
        <dbReference type="ARBA" id="ARBA00022842"/>
    </source>
</evidence>
<dbReference type="KEGG" id="udi:ASNER_079"/>
<evidence type="ECO:0000256" key="4">
    <source>
        <dbReference type="ARBA" id="ARBA00022679"/>
    </source>
</evidence>
<keyword evidence="8 10" id="KW-0460">Magnesium</keyword>
<dbReference type="GO" id="GO:0052381">
    <property type="term" value="F:tRNA dimethylallyltransferase activity"/>
    <property type="evidence" value="ECO:0007669"/>
    <property type="project" value="UniProtKB-UniRule"/>
</dbReference>
<dbReference type="NCBIfam" id="TIGR00174">
    <property type="entry name" value="miaA"/>
    <property type="match status" value="1"/>
</dbReference>
<organism evidence="14 15">
    <name type="scientific">Candidatus Uzinura diaspidicola str. ASNER</name>
    <dbReference type="NCBI Taxonomy" id="1133592"/>
    <lineage>
        <taxon>Bacteria</taxon>
        <taxon>Pseudomonadati</taxon>
        <taxon>Bacteroidota</taxon>
        <taxon>Flavobacteriia</taxon>
        <taxon>Flavobacteriales</taxon>
        <taxon>Candidatus Uzinura</taxon>
    </lineage>
</organism>
<comment type="subunit">
    <text evidence="10">Monomer.</text>
</comment>
<dbReference type="AlphaFoldDB" id="L7VJH3"/>
<evidence type="ECO:0000256" key="5">
    <source>
        <dbReference type="ARBA" id="ARBA00022694"/>
    </source>
</evidence>
<dbReference type="STRING" id="1133592.ASNER_079"/>
<dbReference type="GO" id="GO:0005524">
    <property type="term" value="F:ATP binding"/>
    <property type="evidence" value="ECO:0007669"/>
    <property type="project" value="UniProtKB-UniRule"/>
</dbReference>
<dbReference type="Proteomes" id="UP000011174">
    <property type="component" value="Chromosome"/>
</dbReference>
<dbReference type="EC" id="2.5.1.75" evidence="10"/>
<keyword evidence="4 10" id="KW-0808">Transferase</keyword>
<evidence type="ECO:0000313" key="15">
    <source>
        <dbReference type="Proteomes" id="UP000011174"/>
    </source>
</evidence>
<accession>L7VJH3</accession>
<dbReference type="Pfam" id="PF01715">
    <property type="entry name" value="IPPT"/>
    <property type="match status" value="1"/>
</dbReference>
<evidence type="ECO:0000256" key="3">
    <source>
        <dbReference type="ARBA" id="ARBA00005842"/>
    </source>
</evidence>
<keyword evidence="15" id="KW-1185">Reference proteome</keyword>
<evidence type="ECO:0000256" key="1">
    <source>
        <dbReference type="ARBA" id="ARBA00001946"/>
    </source>
</evidence>
<name>L7VJH3_9FLAO</name>
<comment type="similarity">
    <text evidence="3 10 13">Belongs to the IPP transferase family.</text>
</comment>
<feature type="site" description="Interaction with substrate tRNA" evidence="10">
    <location>
        <position position="104"/>
    </location>
</feature>
<evidence type="ECO:0000256" key="12">
    <source>
        <dbReference type="RuleBase" id="RU003784"/>
    </source>
</evidence>
<evidence type="ECO:0000256" key="2">
    <source>
        <dbReference type="ARBA" id="ARBA00003213"/>
    </source>
</evidence>
<dbReference type="Gene3D" id="1.10.287.890">
    <property type="entry name" value="Crystal structure of tRNA isopentenylpyrophosphate transferase (bh2366) domain"/>
    <property type="match status" value="1"/>
</dbReference>
<dbReference type="HOGENOM" id="CLU_032616_0_1_10"/>
<dbReference type="HAMAP" id="MF_00185">
    <property type="entry name" value="IPP_trans"/>
    <property type="match status" value="1"/>
</dbReference>
<comment type="cofactor">
    <cofactor evidence="1 10">
        <name>Mg(2+)</name>
        <dbReference type="ChEBI" id="CHEBI:18420"/>
    </cofactor>
</comment>
<evidence type="ECO:0000313" key="14">
    <source>
        <dbReference type="EMBL" id="AGC66852.1"/>
    </source>
</evidence>
<protein>
    <recommendedName>
        <fullName evidence="10">tRNA dimethylallyltransferase</fullName>
        <ecNumber evidence="10">2.5.1.75</ecNumber>
    </recommendedName>
    <alternativeName>
        <fullName evidence="10">Dimethylallyl diphosphate:tRNA dimethylallyltransferase</fullName>
        <shortName evidence="10">DMAPP:tRNA dimethylallyltransferase</shortName>
        <shortName evidence="10">DMATase</shortName>
    </alternativeName>
    <alternativeName>
        <fullName evidence="10">Isopentenyl-diphosphate:tRNA isopentenyltransferase</fullName>
        <shortName evidence="10">IPP transferase</shortName>
        <shortName evidence="10">IPPT</shortName>
        <shortName evidence="10">IPTase</shortName>
    </alternativeName>
</protein>
<comment type="caution">
    <text evidence="10">Lacks conserved residue(s) required for the propagation of feature annotation.</text>
</comment>
<evidence type="ECO:0000256" key="10">
    <source>
        <dbReference type="HAMAP-Rule" id="MF_00185"/>
    </source>
</evidence>
<keyword evidence="6 10" id="KW-0547">Nucleotide-binding</keyword>
<dbReference type="Gene3D" id="3.40.50.300">
    <property type="entry name" value="P-loop containing nucleotide triphosphate hydrolases"/>
    <property type="match status" value="1"/>
</dbReference>
<evidence type="ECO:0000256" key="11">
    <source>
        <dbReference type="RuleBase" id="RU003783"/>
    </source>
</evidence>
<dbReference type="InterPro" id="IPR018022">
    <property type="entry name" value="IPT"/>
</dbReference>
<feature type="site" description="Interaction with substrate tRNA" evidence="10">
    <location>
        <position position="81"/>
    </location>
</feature>
<dbReference type="PANTHER" id="PTHR11088:SF60">
    <property type="entry name" value="TRNA DIMETHYLALLYLTRANSFERASE"/>
    <property type="match status" value="1"/>
</dbReference>